<keyword evidence="2" id="KW-1185">Reference proteome</keyword>
<protein>
    <submittedName>
        <fullName evidence="1">Uncharacterized protein</fullName>
    </submittedName>
</protein>
<name>I3U6F1_ENTFD</name>
<gene>
    <name evidence="1" type="ORF">HMPREF0351_12965</name>
</gene>
<dbReference type="KEGG" id="efu:HMPREF0351_12965"/>
<dbReference type="Proteomes" id="UP000005269">
    <property type="component" value="Plasmid 3"/>
</dbReference>
<accession>I3U6F1</accession>
<organism evidence="1 2">
    <name type="scientific">Enterococcus faecium (strain ATCC BAA-472 / TX0016 / DO)</name>
    <dbReference type="NCBI Taxonomy" id="333849"/>
    <lineage>
        <taxon>Bacteria</taxon>
        <taxon>Bacillati</taxon>
        <taxon>Bacillota</taxon>
        <taxon>Bacilli</taxon>
        <taxon>Lactobacillales</taxon>
        <taxon>Enterococcaceae</taxon>
        <taxon>Enterococcus</taxon>
    </lineage>
</organism>
<dbReference type="HOGENOM" id="CLU_3215809_0_0_9"/>
<dbReference type="AlphaFoldDB" id="I3U6F1"/>
<proteinExistence type="predicted"/>
<keyword evidence="1" id="KW-0614">Plasmid</keyword>
<dbReference type="EMBL" id="CP003586">
    <property type="protein sequence ID" value="AFK60589.1"/>
    <property type="molecule type" value="Genomic_DNA"/>
</dbReference>
<reference evidence="1 2" key="1">
    <citation type="journal article" date="2012" name="BMC Microbiol.">
        <title>Complete genome sequence of Enterococcus faecium strain TX16 and comparative genomic analysis of Enterococcus faecium genomes.</title>
        <authorList>
            <person name="Qin X."/>
            <person name="Galloway-Pena J.R."/>
            <person name="Sillanpaa J."/>
            <person name="Hyeob Roh J."/>
            <person name="Nallapareddy S.R."/>
            <person name="Chowdhury S."/>
            <person name="Bourgogne A."/>
            <person name="Choudhury T."/>
            <person name="Munzy D.M."/>
            <person name="Buhay C.J."/>
            <person name="Ding Y."/>
            <person name="Dugan-Rocha S."/>
            <person name="Liu W."/>
            <person name="Kovar C."/>
            <person name="Sodergren E."/>
            <person name="Highlander S."/>
            <person name="Petrosino J.F."/>
            <person name="Worley K.C."/>
            <person name="Gibbs R.A."/>
            <person name="Weinstock G.M."/>
            <person name="Murray B.E."/>
        </authorList>
    </citation>
    <scope>NUCLEOTIDE SEQUENCE [LARGE SCALE GENOMIC DNA]</scope>
    <source>
        <strain evidence="2">ATCC BAA-472 / TX0016 / DO</strain>
        <plasmid evidence="1">3</plasmid>
    </source>
</reference>
<geneLocation type="plasmid" evidence="1 2">
    <name>3</name>
</geneLocation>
<evidence type="ECO:0000313" key="2">
    <source>
        <dbReference type="Proteomes" id="UP000005269"/>
    </source>
</evidence>
<sequence>MEQSSPAIHSGKKVIDKNGYNLGTDFFGIKLDGILDIGAVKSSK</sequence>
<evidence type="ECO:0000313" key="1">
    <source>
        <dbReference type="EMBL" id="AFK60589.1"/>
    </source>
</evidence>